<dbReference type="Proteomes" id="UP000198341">
    <property type="component" value="Chromosome 3"/>
</dbReference>
<keyword evidence="2" id="KW-0479">Metal-binding</keyword>
<dbReference type="KEGG" id="bpg:Bathy03g05510"/>
<dbReference type="OrthoDB" id="498762at2759"/>
<dbReference type="Gene3D" id="2.20.28.10">
    <property type="match status" value="1"/>
</dbReference>
<evidence type="ECO:0000256" key="2">
    <source>
        <dbReference type="ARBA" id="ARBA00022723"/>
    </source>
</evidence>
<evidence type="ECO:0000313" key="8">
    <source>
        <dbReference type="Proteomes" id="UP000198341"/>
    </source>
</evidence>
<dbReference type="AlphaFoldDB" id="K8ETI6"/>
<dbReference type="InterPro" id="IPR024935">
    <property type="entry name" value="Rubredoxin_dom"/>
</dbReference>
<gene>
    <name evidence="7" type="ORF">Bathy03g05510</name>
</gene>
<dbReference type="Pfam" id="PF00301">
    <property type="entry name" value="Rubredoxin"/>
    <property type="match status" value="1"/>
</dbReference>
<keyword evidence="8" id="KW-1185">Reference proteome</keyword>
<feature type="domain" description="Rubredoxin-like" evidence="6">
    <location>
        <begin position="75"/>
        <end position="113"/>
    </location>
</feature>
<keyword evidence="1" id="KW-0813">Transport</keyword>
<dbReference type="GO" id="GO:0005506">
    <property type="term" value="F:iron ion binding"/>
    <property type="evidence" value="ECO:0007669"/>
    <property type="project" value="InterPro"/>
</dbReference>
<dbReference type="eggNOG" id="ENOG502RZUV">
    <property type="taxonomic scope" value="Eukaryota"/>
</dbReference>
<feature type="region of interest" description="Disordered" evidence="5">
    <location>
        <begin position="1"/>
        <end position="24"/>
    </location>
</feature>
<protein>
    <recommendedName>
        <fullName evidence="6">Rubredoxin-like domain-containing protein</fullName>
    </recommendedName>
</protein>
<evidence type="ECO:0000256" key="4">
    <source>
        <dbReference type="ARBA" id="ARBA00023004"/>
    </source>
</evidence>
<evidence type="ECO:0000256" key="1">
    <source>
        <dbReference type="ARBA" id="ARBA00022448"/>
    </source>
</evidence>
<evidence type="ECO:0000259" key="6">
    <source>
        <dbReference type="PROSITE" id="PS50903"/>
    </source>
</evidence>
<organism evidence="7 8">
    <name type="scientific">Bathycoccus prasinos</name>
    <dbReference type="NCBI Taxonomy" id="41875"/>
    <lineage>
        <taxon>Eukaryota</taxon>
        <taxon>Viridiplantae</taxon>
        <taxon>Chlorophyta</taxon>
        <taxon>Mamiellophyceae</taxon>
        <taxon>Mamiellales</taxon>
        <taxon>Bathycoccaceae</taxon>
        <taxon>Bathycoccus</taxon>
    </lineage>
</organism>
<sequence>MTCKNKNKNSFSPPRGHPSIDNNNNYSHAKPFLSLFHYKQAASSKSRARTAGGRGSVVQTKAFFNFGGKKKEAAGQPMVCIDCGYIYRGDFSALPNSYRCPTCGVGKNRFKAAMTPAVGVAPPKRQAPTFNTAGVLAEKKRNKEAFRARRAAAGKAKSPRELAREKMLEEQAKKDSKKGGGFFGR</sequence>
<dbReference type="GeneID" id="19017088"/>
<keyword evidence="3" id="KW-0249">Electron transport</keyword>
<evidence type="ECO:0000256" key="5">
    <source>
        <dbReference type="SAM" id="MobiDB-lite"/>
    </source>
</evidence>
<dbReference type="SUPFAM" id="SSF57802">
    <property type="entry name" value="Rubredoxin-like"/>
    <property type="match status" value="1"/>
</dbReference>
<name>K8ETI6_9CHLO</name>
<feature type="compositionally biased region" description="Basic and acidic residues" evidence="5">
    <location>
        <begin position="158"/>
        <end position="178"/>
    </location>
</feature>
<dbReference type="EMBL" id="FO082276">
    <property type="protein sequence ID" value="CCO15780.1"/>
    <property type="molecule type" value="Genomic_DNA"/>
</dbReference>
<dbReference type="RefSeq" id="XP_007514343.1">
    <property type="nucleotide sequence ID" value="XM_007514281.1"/>
</dbReference>
<evidence type="ECO:0000256" key="3">
    <source>
        <dbReference type="ARBA" id="ARBA00022982"/>
    </source>
</evidence>
<evidence type="ECO:0000313" key="7">
    <source>
        <dbReference type="EMBL" id="CCO15780.1"/>
    </source>
</evidence>
<feature type="region of interest" description="Disordered" evidence="5">
    <location>
        <begin position="146"/>
        <end position="185"/>
    </location>
</feature>
<dbReference type="InterPro" id="IPR024934">
    <property type="entry name" value="Rubredoxin-like_dom"/>
</dbReference>
<reference evidence="7 8" key="1">
    <citation type="submission" date="2011-10" db="EMBL/GenBank/DDBJ databases">
        <authorList>
            <person name="Genoscope - CEA"/>
        </authorList>
    </citation>
    <scope>NUCLEOTIDE SEQUENCE [LARGE SCALE GENOMIC DNA]</scope>
    <source>
        <strain evidence="7 8">RCC 1105</strain>
    </source>
</reference>
<proteinExistence type="predicted"/>
<dbReference type="PROSITE" id="PS50903">
    <property type="entry name" value="RUBREDOXIN_LIKE"/>
    <property type="match status" value="1"/>
</dbReference>
<keyword evidence="4" id="KW-0408">Iron</keyword>
<accession>K8ETI6</accession>